<feature type="domain" description="DC1" evidence="3">
    <location>
        <begin position="63"/>
        <end position="105"/>
    </location>
</feature>
<evidence type="ECO:0000256" key="2">
    <source>
        <dbReference type="SAM" id="Coils"/>
    </source>
</evidence>
<dbReference type="Pfam" id="PF03107">
    <property type="entry name" value="C1_2"/>
    <property type="match status" value="2"/>
</dbReference>
<dbReference type="InterPro" id="IPR046349">
    <property type="entry name" value="C1-like_sf"/>
</dbReference>
<comment type="caution">
    <text evidence="4">The sequence shown here is derived from an EMBL/GenBank/DDBJ whole genome shotgun (WGS) entry which is preliminary data.</text>
</comment>
<name>A0AAV8GAX7_9POAL</name>
<dbReference type="AlphaFoldDB" id="A0AAV8GAX7"/>
<dbReference type="EMBL" id="JAMFTS010000002">
    <property type="protein sequence ID" value="KAJ4801370.1"/>
    <property type="molecule type" value="Genomic_DNA"/>
</dbReference>
<dbReference type="PANTHER" id="PTHR47841:SF7">
    <property type="entry name" value="CYSTEINE_HISTIDINE-RICH C1 DOMAIN PROTEIN"/>
    <property type="match status" value="1"/>
</dbReference>
<proteinExistence type="predicted"/>
<sequence>MASLITHCSHPAHRLVRTYSPSGQYTCDLCRAWGSGLHYRCDACDFDLHEHCAEFPETISFFAHPWHNLHLKRGTGSRICDLCREPVEGFYYCCISCNFDVHPHCTKTQQIVRTKLHPEHSLCLVPSYNNCCACGCFNGHIWLYRCGMCNIDLHIRCVGHIMSIEHNHDSGTSSNDNNRSSYGEVMAAADVLTQLDLTTPTREIQIIQSQLELLQEENIKLKEDRDNAVKGEVLQKQEIKNNSKSTTFATRRK</sequence>
<gene>
    <name evidence="4" type="ORF">LUZ62_052616</name>
</gene>
<evidence type="ECO:0000313" key="4">
    <source>
        <dbReference type="EMBL" id="KAJ4801370.1"/>
    </source>
</evidence>
<accession>A0AAV8GAX7</accession>
<evidence type="ECO:0000259" key="3">
    <source>
        <dbReference type="Pfam" id="PF03107"/>
    </source>
</evidence>
<evidence type="ECO:0000256" key="1">
    <source>
        <dbReference type="ARBA" id="ARBA00022737"/>
    </source>
</evidence>
<dbReference type="Proteomes" id="UP001140206">
    <property type="component" value="Chromosome 2"/>
</dbReference>
<organism evidence="4 5">
    <name type="scientific">Rhynchospora pubera</name>
    <dbReference type="NCBI Taxonomy" id="906938"/>
    <lineage>
        <taxon>Eukaryota</taxon>
        <taxon>Viridiplantae</taxon>
        <taxon>Streptophyta</taxon>
        <taxon>Embryophyta</taxon>
        <taxon>Tracheophyta</taxon>
        <taxon>Spermatophyta</taxon>
        <taxon>Magnoliopsida</taxon>
        <taxon>Liliopsida</taxon>
        <taxon>Poales</taxon>
        <taxon>Cyperaceae</taxon>
        <taxon>Cyperoideae</taxon>
        <taxon>Rhynchosporeae</taxon>
        <taxon>Rhynchospora</taxon>
    </lineage>
</organism>
<evidence type="ECO:0000313" key="5">
    <source>
        <dbReference type="Proteomes" id="UP001140206"/>
    </source>
</evidence>
<dbReference type="PANTHER" id="PTHR47841">
    <property type="entry name" value="DIACYLGLYCEROL KINASE THETA-LIKE-RELATED"/>
    <property type="match status" value="1"/>
</dbReference>
<keyword evidence="1" id="KW-0677">Repeat</keyword>
<feature type="domain" description="DC1" evidence="3">
    <location>
        <begin position="9"/>
        <end position="53"/>
    </location>
</feature>
<feature type="coiled-coil region" evidence="2">
    <location>
        <begin position="204"/>
        <end position="231"/>
    </location>
</feature>
<protein>
    <submittedName>
        <fullName evidence="4">Cysteine/histidine-rich C1 domain protein</fullName>
    </submittedName>
</protein>
<dbReference type="InterPro" id="IPR004146">
    <property type="entry name" value="DC1"/>
</dbReference>
<keyword evidence="5" id="KW-1185">Reference proteome</keyword>
<reference evidence="4" key="1">
    <citation type="submission" date="2022-08" db="EMBL/GenBank/DDBJ databases">
        <authorList>
            <person name="Marques A."/>
        </authorList>
    </citation>
    <scope>NUCLEOTIDE SEQUENCE</scope>
    <source>
        <strain evidence="4">RhyPub2mFocal</strain>
        <tissue evidence="4">Leaves</tissue>
    </source>
</reference>
<dbReference type="SUPFAM" id="SSF57889">
    <property type="entry name" value="Cysteine-rich domain"/>
    <property type="match status" value="1"/>
</dbReference>
<keyword evidence="2" id="KW-0175">Coiled coil</keyword>